<evidence type="ECO:0000256" key="4">
    <source>
        <dbReference type="ARBA" id="ARBA00023157"/>
    </source>
</evidence>
<proteinExistence type="predicted"/>
<evidence type="ECO:0000256" key="1">
    <source>
        <dbReference type="ARBA" id="ARBA00022669"/>
    </source>
</evidence>
<feature type="domain" description="Chitin-binding type-2" evidence="6">
    <location>
        <begin position="1765"/>
        <end position="1822"/>
    </location>
</feature>
<feature type="domain" description="Chitin-binding type-2" evidence="6">
    <location>
        <begin position="316"/>
        <end position="373"/>
    </location>
</feature>
<dbReference type="InterPro" id="IPR036508">
    <property type="entry name" value="Chitin-bd_dom_sf"/>
</dbReference>
<dbReference type="Gene3D" id="2.170.140.10">
    <property type="entry name" value="Chitin binding domain"/>
    <property type="match status" value="22"/>
</dbReference>
<feature type="domain" description="Chitin-binding type-2" evidence="6">
    <location>
        <begin position="556"/>
        <end position="612"/>
    </location>
</feature>
<dbReference type="PANTHER" id="PTHR23301">
    <property type="entry name" value="CHITIN BINDING PERITROPHIN-A"/>
    <property type="match status" value="1"/>
</dbReference>
<dbReference type="GO" id="GO:0005576">
    <property type="term" value="C:extracellular region"/>
    <property type="evidence" value="ECO:0007669"/>
    <property type="project" value="InterPro"/>
</dbReference>
<feature type="domain" description="Chitin-binding type-2" evidence="6">
    <location>
        <begin position="1289"/>
        <end position="1346"/>
    </location>
</feature>
<feature type="domain" description="Chitin-binding type-2" evidence="6">
    <location>
        <begin position="1885"/>
        <end position="1942"/>
    </location>
</feature>
<feature type="domain" description="Chitin-binding type-2" evidence="6">
    <location>
        <begin position="1824"/>
        <end position="1881"/>
    </location>
</feature>
<dbReference type="GO" id="GO:0008061">
    <property type="term" value="F:chitin binding"/>
    <property type="evidence" value="ECO:0007669"/>
    <property type="project" value="UniProtKB-KW"/>
</dbReference>
<dbReference type="SUPFAM" id="SSF57625">
    <property type="entry name" value="Invertebrate chitin-binding proteins"/>
    <property type="match status" value="34"/>
</dbReference>
<keyword evidence="1" id="KW-0147">Chitin-binding</keyword>
<organism evidence="7 8">
    <name type="scientific">Anopheles quadriannulatus</name>
    <name type="common">Mosquito</name>
    <dbReference type="NCBI Taxonomy" id="34691"/>
    <lineage>
        <taxon>Eukaryota</taxon>
        <taxon>Metazoa</taxon>
        <taxon>Ecdysozoa</taxon>
        <taxon>Arthropoda</taxon>
        <taxon>Hexapoda</taxon>
        <taxon>Insecta</taxon>
        <taxon>Pterygota</taxon>
        <taxon>Neoptera</taxon>
        <taxon>Endopterygota</taxon>
        <taxon>Diptera</taxon>
        <taxon>Nematocera</taxon>
        <taxon>Culicoidea</taxon>
        <taxon>Culicidae</taxon>
        <taxon>Anophelinae</taxon>
        <taxon>Anopheles</taxon>
    </lineage>
</organism>
<keyword evidence="4" id="KW-1015">Disulfide bond</keyword>
<feature type="domain" description="Chitin-binding type-2" evidence="6">
    <location>
        <begin position="1704"/>
        <end position="1761"/>
    </location>
</feature>
<feature type="domain" description="Chitin-binding type-2" evidence="6">
    <location>
        <begin position="258"/>
        <end position="314"/>
    </location>
</feature>
<evidence type="ECO:0000313" key="7">
    <source>
        <dbReference type="EnsemblMetazoa" id="AQUA002115-PA"/>
    </source>
</evidence>
<feature type="domain" description="Chitin-binding type-2" evidence="6">
    <location>
        <begin position="795"/>
        <end position="852"/>
    </location>
</feature>
<feature type="domain" description="Chitin-binding type-2" evidence="6">
    <location>
        <begin position="198"/>
        <end position="254"/>
    </location>
</feature>
<keyword evidence="5" id="KW-0325">Glycoprotein</keyword>
<feature type="domain" description="Chitin-binding type-2" evidence="6">
    <location>
        <begin position="854"/>
        <end position="910"/>
    </location>
</feature>
<feature type="domain" description="Chitin-binding type-2" evidence="6">
    <location>
        <begin position="1228"/>
        <end position="1285"/>
    </location>
</feature>
<feature type="domain" description="Chitin-binding type-2" evidence="6">
    <location>
        <begin position="377"/>
        <end position="434"/>
    </location>
</feature>
<protein>
    <recommendedName>
        <fullName evidence="6">Chitin-binding type-2 domain-containing protein</fullName>
    </recommendedName>
</protein>
<feature type="domain" description="Chitin-binding type-2" evidence="6">
    <location>
        <begin position="920"/>
        <end position="983"/>
    </location>
</feature>
<feature type="domain" description="Chitin-binding type-2" evidence="6">
    <location>
        <begin position="1406"/>
        <end position="1463"/>
    </location>
</feature>
<feature type="domain" description="Chitin-binding type-2" evidence="6">
    <location>
        <begin position="1467"/>
        <end position="1524"/>
    </location>
</feature>
<feature type="domain" description="Chitin-binding type-2" evidence="6">
    <location>
        <begin position="1646"/>
        <end position="1702"/>
    </location>
</feature>
<evidence type="ECO:0000259" key="6">
    <source>
        <dbReference type="PROSITE" id="PS50940"/>
    </source>
</evidence>
<feature type="domain" description="Chitin-binding type-2" evidence="6">
    <location>
        <begin position="80"/>
        <end position="136"/>
    </location>
</feature>
<dbReference type="PANTHER" id="PTHR23301:SF0">
    <property type="entry name" value="CHITIN-BINDING TYPE-2 DOMAIN-CONTAINING PROTEIN-RELATED"/>
    <property type="match status" value="1"/>
</dbReference>
<dbReference type="STRING" id="34691.A0A182WX55"/>
<dbReference type="Proteomes" id="UP000076407">
    <property type="component" value="Unassembled WGS sequence"/>
</dbReference>
<name>A0A182WX55_ANOQN</name>
<keyword evidence="2" id="KW-0732">Signal</keyword>
<feature type="domain" description="Chitin-binding type-2" evidence="6">
    <location>
        <begin position="734"/>
        <end position="791"/>
    </location>
</feature>
<dbReference type="InterPro" id="IPR002557">
    <property type="entry name" value="Chitin-bd_dom"/>
</dbReference>
<accession>A0A182WX55</accession>
<feature type="domain" description="Chitin-binding type-2" evidence="6">
    <location>
        <begin position="15"/>
        <end position="73"/>
    </location>
</feature>
<feature type="domain" description="Chitin-binding type-2" evidence="6">
    <location>
        <begin position="990"/>
        <end position="1046"/>
    </location>
</feature>
<feature type="domain" description="Chitin-binding type-2" evidence="6">
    <location>
        <begin position="436"/>
        <end position="493"/>
    </location>
</feature>
<evidence type="ECO:0000256" key="3">
    <source>
        <dbReference type="ARBA" id="ARBA00022737"/>
    </source>
</evidence>
<feature type="domain" description="Chitin-binding type-2" evidence="6">
    <location>
        <begin position="675"/>
        <end position="732"/>
    </location>
</feature>
<evidence type="ECO:0000256" key="2">
    <source>
        <dbReference type="ARBA" id="ARBA00022729"/>
    </source>
</evidence>
<dbReference type="EnsemblMetazoa" id="AQUA002115-RA">
    <property type="protein sequence ID" value="AQUA002115-PA"/>
    <property type="gene ID" value="AQUA002115"/>
</dbReference>
<feature type="domain" description="Chitin-binding type-2" evidence="6">
    <location>
        <begin position="1587"/>
        <end position="1644"/>
    </location>
</feature>
<evidence type="ECO:0000313" key="8">
    <source>
        <dbReference type="Proteomes" id="UP000076407"/>
    </source>
</evidence>
<feature type="domain" description="Chitin-binding type-2" evidence="6">
    <location>
        <begin position="1944"/>
        <end position="2000"/>
    </location>
</feature>
<feature type="domain" description="Chitin-binding type-2" evidence="6">
    <location>
        <begin position="614"/>
        <end position="671"/>
    </location>
</feature>
<keyword evidence="3" id="KW-0677">Repeat</keyword>
<dbReference type="Pfam" id="PF01607">
    <property type="entry name" value="CBM_14"/>
    <property type="match status" value="33"/>
</dbReference>
<feature type="domain" description="Chitin-binding type-2" evidence="6">
    <location>
        <begin position="497"/>
        <end position="554"/>
    </location>
</feature>
<keyword evidence="8" id="KW-1185">Reference proteome</keyword>
<feature type="domain" description="Chitin-binding type-2" evidence="6">
    <location>
        <begin position="1050"/>
        <end position="1106"/>
    </location>
</feature>
<dbReference type="VEuPathDB" id="VectorBase:AQUA002115"/>
<feature type="domain" description="Chitin-binding type-2" evidence="6">
    <location>
        <begin position="1108"/>
        <end position="1165"/>
    </location>
</feature>
<evidence type="ECO:0000256" key="5">
    <source>
        <dbReference type="ARBA" id="ARBA00023180"/>
    </source>
</evidence>
<sequence length="2067" mass="221794">TGQLIQFPASPASVESVCTGVNAGIFPHPDPTLCHVYVSCTFEQPIVYQCAAGLVFDPSSLRCIPGDREQCAERNDPNWYEQCAAYSYAFFADPNVCWEFVFCSLGTVNRYTCPAGEIWSQEDGACLSGNRDTCEVYDIGNVCQGRPDGLVPHPTDCTRFLQCTGGVTTMLECLRGEVFDQTVGRCIVGNTETCESRGDMCRGVANDLRPHPNECHLFVFCSLGEASVLICPPNEIFRPDIRFCVPGNRDTCEFSPVETACVGRPPGVVPHPTSCELFLSCLNGVSTVMSCPAGTIFNPQTGVCSVGDRDTCLVTEGLCTLQPDGTILEHPLRCGMFIICRGGNAEVNPCPPGEILRVDAQFCVPGNPNTCERFPIETMCEGRDGGLFLPHPTDCARFIWCQAGVANDYGCEPGNIFSAPAQSCIPGNANTCTPLTGVCANQPDGQVLPLPDRCDFFIWCTEGRPTVNQCPVGEILRPDVQFCVPGSADTCEFVPIDLMCIGQGDSTRFPHPTQCALFIACQGQNAVVNTCPAGTIYNAPSRSCVPGNQDTCERFNDICVGRPDGTYSHPTICTAYINCVGGQPTFEQCGPGTIFIEQLGGCVVGNTATCTRVDGLCVGQPDGAILAHPNECDLYILCVSQQAAPLRCPPGEILNVQAQFCAPGNANTCQFDPVETMCQNMADGAIYPHPSECSRFVVCNGGQATVADCPAGQILHAPTQSCRPGNTATCEFLDGVCSNRPDGWVIEHPNLCGHFIICQGGTVSVNPCPPGEILRPDAQFCVPGDPSTCGFEPVERMCLGRPDGIIYPHPTNCQLYISCQNSQAVVTSCRPGTIFRATTQSCVAGNGDTCTFLDGTCVGRPDGVIPHPEGCALFLLCTSGTTAAFRCPEGEILHPEFLVCAAGNADDCSLAPVTTEPPIISVCEGRPDGNYTHPLLCYLFIRCTNGDTEILSCPPNQIFCAEGFVFDRAMLRCIPGDRDQCPERTEPDWDQFCSGVSYAFYAYPAVCWEFVFCSLGNANRYSCPMGEIWSQREGACLPGNWDTCELLELELSCQNRSNGVLPHPTDCTSFLECNNGQTTISECSRGEVFDQTLERCVAGNTETCVRADNVCRDRADGTVLAHPNECDLFMLCQGGQEVANPCPSGEILNVQAQFCVPGNADTCQFHPVETMCQNASVGAIYPHPNSCTQFVSCITSQGVTTFCPAGQIFHAPSGSCRVGNTNTCELIVDVCEGQADFSVLQHPSICSLFIWCQGGTVTAQPCPNGEILRPDAQFCVPGNQLTCEFDPIDRMCVGQIDSVSFPHPTECAKFVACLRGETLVQTCPKGSVYHASTRSCVPGNDDTCERFDSICSGRPDGIIPHPTTCNAFVYCTSGQAVFEQCGPGTIFKQGMSGCVVGNTETCTEAKTICTDHADHTLVGHPSECNLIVVCMMQQPTLRSCPVGEIFNSTTLLCIPGDLNTCQVHPVETMCRNRPYGAVYPHPSDCTQFVRCAGEQPNVQVCPAGHVLHHSSMSCRPGDTNTCEVMENVCQNQTDGVILQHPSLCGHFVWCQSGAITINPCPVGEILRPDVQFCVPGNLTTCEYAPIDRMCLGQADHIRFPHPTECASFVACQGQNGVVQSCPAGSVYSAKARSCMPGNEATCERFENICFGRPESMIAHPNTCTAYIHCSSNLAVYQQCAPGTVFEPSLGGCVVGNTETCTRNDGMCVGQPDGSILTHPNECDLYILCVSQQAAPLRCPPGEILNEQAQICAPGNVTSCQFNPVETMCHNKINNAIYPHPNDCSRFVQCSDGQGIVKDCPPGEILHGSSRTCRPGNTATCQFLDGVCQGRPDGWVIEHQSLCGHFIQCQQGVASVHSCPGGEILRPDAQLCVPGNPTSCVFDPVEKMCMGRPDGRVYPHPNNCTQYLRCQNSQPTLETCRPGTIFRATTQSCVAGNGDTCTFLDYSCAGRPDGVIPHPEGCALFLLCTSGTTAAFRCPEGEILHPEFLVCAAGNADDCSLAPVTTEPSIISVCEGRPDGNYTHPLLCYMFIHCTNGATEILSCPKDQIFVGVIRGCAAGNQKSCIPL</sequence>
<feature type="domain" description="Chitin-binding type-2" evidence="6">
    <location>
        <begin position="2010"/>
        <end position="2066"/>
    </location>
</feature>
<dbReference type="InterPro" id="IPR051940">
    <property type="entry name" value="Chitin_bind-dev_reg"/>
</dbReference>
<dbReference type="PROSITE" id="PS50940">
    <property type="entry name" value="CHIT_BIND_II"/>
    <property type="match status" value="34"/>
</dbReference>
<reference evidence="7" key="1">
    <citation type="submission" date="2020-05" db="UniProtKB">
        <authorList>
            <consortium name="EnsemblMetazoa"/>
        </authorList>
    </citation>
    <scope>IDENTIFICATION</scope>
    <source>
        <strain evidence="7">SANGQUA</strain>
    </source>
</reference>
<feature type="domain" description="Chitin-binding type-2" evidence="6">
    <location>
        <begin position="1169"/>
        <end position="1226"/>
    </location>
</feature>
<feature type="domain" description="Chitin-binding type-2" evidence="6">
    <location>
        <begin position="1348"/>
        <end position="1404"/>
    </location>
</feature>
<dbReference type="SMART" id="SM00494">
    <property type="entry name" value="ChtBD2"/>
    <property type="match status" value="34"/>
</dbReference>
<feature type="domain" description="Chitin-binding type-2" evidence="6">
    <location>
        <begin position="140"/>
        <end position="196"/>
    </location>
</feature>
<feature type="domain" description="Chitin-binding type-2" evidence="6">
    <location>
        <begin position="1526"/>
        <end position="1583"/>
    </location>
</feature>